<name>A0A067N5W5_PLEO1</name>
<evidence type="ECO:0000313" key="2">
    <source>
        <dbReference type="EMBL" id="KDQ22325.1"/>
    </source>
</evidence>
<dbReference type="VEuPathDB" id="FungiDB:PLEOSDRAFT_1090937"/>
<dbReference type="HOGENOM" id="CLU_1278078_0_0_1"/>
<protein>
    <submittedName>
        <fullName evidence="2">Uncharacterized protein</fullName>
    </submittedName>
</protein>
<dbReference type="AlphaFoldDB" id="A0A067N5W5"/>
<dbReference type="EMBL" id="KL198014">
    <property type="protein sequence ID" value="KDQ22325.1"/>
    <property type="molecule type" value="Genomic_DNA"/>
</dbReference>
<accession>A0A067N5W5</accession>
<evidence type="ECO:0000256" key="1">
    <source>
        <dbReference type="SAM" id="MobiDB-lite"/>
    </source>
</evidence>
<sequence>MNCPLSGFYAELATLDYSTPKKPNSRLSCAVEFSPDDLDPGVPTYLRNTLKPFASYSNVSARNNLACCTLGNKNARKSWRKKETIDLRVPADEPLMSSKIDATTASVGYQIPLENSSHPTQKTLKLLRPIGNEKPRWQDQVGEGRSVSTGLTDKPSRDTPLRVTILKLVELSPRGLADFAPVPSTSIVNAPTTQCGLRLRKDSVHKVYKTRRIFVK</sequence>
<dbReference type="InParanoid" id="A0A067N5W5"/>
<reference evidence="3" key="1">
    <citation type="journal article" date="2014" name="Proc. Natl. Acad. Sci. U.S.A.">
        <title>Extensive sampling of basidiomycete genomes demonstrates inadequacy of the white-rot/brown-rot paradigm for wood decay fungi.</title>
        <authorList>
            <person name="Riley R."/>
            <person name="Salamov A.A."/>
            <person name="Brown D.W."/>
            <person name="Nagy L.G."/>
            <person name="Floudas D."/>
            <person name="Held B.W."/>
            <person name="Levasseur A."/>
            <person name="Lombard V."/>
            <person name="Morin E."/>
            <person name="Otillar R."/>
            <person name="Lindquist E.A."/>
            <person name="Sun H."/>
            <person name="LaButti K.M."/>
            <person name="Schmutz J."/>
            <person name="Jabbour D."/>
            <person name="Luo H."/>
            <person name="Baker S.E."/>
            <person name="Pisabarro A.G."/>
            <person name="Walton J.D."/>
            <person name="Blanchette R.A."/>
            <person name="Henrissat B."/>
            <person name="Martin F."/>
            <person name="Cullen D."/>
            <person name="Hibbett D.S."/>
            <person name="Grigoriev I.V."/>
        </authorList>
    </citation>
    <scope>NUCLEOTIDE SEQUENCE [LARGE SCALE GENOMIC DNA]</scope>
    <source>
        <strain evidence="3">PC15</strain>
    </source>
</reference>
<gene>
    <name evidence="2" type="ORF">PLEOSDRAFT_1090937</name>
</gene>
<feature type="region of interest" description="Disordered" evidence="1">
    <location>
        <begin position="136"/>
        <end position="156"/>
    </location>
</feature>
<dbReference type="Proteomes" id="UP000027073">
    <property type="component" value="Unassembled WGS sequence"/>
</dbReference>
<evidence type="ECO:0000313" key="3">
    <source>
        <dbReference type="Proteomes" id="UP000027073"/>
    </source>
</evidence>
<feature type="non-terminal residue" evidence="2">
    <location>
        <position position="1"/>
    </location>
</feature>
<organism evidence="2 3">
    <name type="scientific">Pleurotus ostreatus (strain PC15)</name>
    <name type="common">Oyster mushroom</name>
    <dbReference type="NCBI Taxonomy" id="1137138"/>
    <lineage>
        <taxon>Eukaryota</taxon>
        <taxon>Fungi</taxon>
        <taxon>Dikarya</taxon>
        <taxon>Basidiomycota</taxon>
        <taxon>Agaricomycotina</taxon>
        <taxon>Agaricomycetes</taxon>
        <taxon>Agaricomycetidae</taxon>
        <taxon>Agaricales</taxon>
        <taxon>Pleurotineae</taxon>
        <taxon>Pleurotaceae</taxon>
        <taxon>Pleurotus</taxon>
    </lineage>
</organism>
<proteinExistence type="predicted"/>